<comment type="subunit">
    <text evidence="3">Homodimer.</text>
</comment>
<evidence type="ECO:0000256" key="2">
    <source>
        <dbReference type="ARBA" id="ARBA00007441"/>
    </source>
</evidence>
<dbReference type="InterPro" id="IPR000796">
    <property type="entry name" value="Asp_trans"/>
</dbReference>
<keyword evidence="9" id="KW-1185">Reference proteome</keyword>
<dbReference type="NCBIfam" id="NF006719">
    <property type="entry name" value="PRK09257.1"/>
    <property type="match status" value="1"/>
</dbReference>
<dbReference type="PATRIC" id="fig|1513271.3.peg.810"/>
<dbReference type="STRING" id="1513271.XM47_03915"/>
<protein>
    <submittedName>
        <fullName evidence="8">Aromatic amino acid aminotransferase</fullName>
    </submittedName>
</protein>
<dbReference type="CDD" id="cd00609">
    <property type="entry name" value="AAT_like"/>
    <property type="match status" value="1"/>
</dbReference>
<sequence>MFQQLTSLPPDPLLGIAVAYRQDTNPKKVDLGVGVYKTEDGNTPILTSVSKSLQILLDSEDSKSYIQARGNQAFLDGMEKLVLGANNPLLTSGRVESVQAPGGTGSLKLGFELIKRGNPNAKIWVSDPTWANHVALIKSTGLATEAYPYYDKANSKLKADEMLSTLAELGPNDVVLLHGCCHNPTGEDITPELWTKIADLAVEKGFVPFIDIAYQGFGADLETDVAGVRELVSKVPEALIVTSCSKNFGLYRERTGLITTISETPVSAGIALTHVLNIAREIYSMPPSYGGAAVGILLADDALTTEWKTELAEMCGRMRNLRALLVDKLHERNVEKDFSFINNQNGMFTFLGINPEQVQQIRDEYAIYMAGSSRINIAGISNSNVDYIADAVAAVL</sequence>
<dbReference type="PANTHER" id="PTHR11879">
    <property type="entry name" value="ASPARTATE AMINOTRANSFERASE"/>
    <property type="match status" value="1"/>
</dbReference>
<evidence type="ECO:0000256" key="1">
    <source>
        <dbReference type="ARBA" id="ARBA00001933"/>
    </source>
</evidence>
<dbReference type="RefSeq" id="WP_048689909.1">
    <property type="nucleotide sequence ID" value="NZ_KQ130483.1"/>
</dbReference>
<dbReference type="Gene3D" id="3.90.1150.10">
    <property type="entry name" value="Aspartate Aminotransferase, domain 1"/>
    <property type="match status" value="1"/>
</dbReference>
<dbReference type="SUPFAM" id="SSF53383">
    <property type="entry name" value="PLP-dependent transferases"/>
    <property type="match status" value="1"/>
</dbReference>
<evidence type="ECO:0000256" key="4">
    <source>
        <dbReference type="ARBA" id="ARBA00022576"/>
    </source>
</evidence>
<dbReference type="GO" id="GO:0004838">
    <property type="term" value="F:L-tyrosine-2-oxoglutarate transaminase activity"/>
    <property type="evidence" value="ECO:0007669"/>
    <property type="project" value="TreeGrafter"/>
</dbReference>
<evidence type="ECO:0000313" key="9">
    <source>
        <dbReference type="Proteomes" id="UP000037600"/>
    </source>
</evidence>
<comment type="cofactor">
    <cofactor evidence="1">
        <name>pyridoxal 5'-phosphate</name>
        <dbReference type="ChEBI" id="CHEBI:597326"/>
    </cofactor>
</comment>
<name>A0A0J8H053_9ALTE</name>
<evidence type="ECO:0000313" key="8">
    <source>
        <dbReference type="EMBL" id="KMT66383.1"/>
    </source>
</evidence>
<dbReference type="OrthoDB" id="9766445at2"/>
<feature type="domain" description="Aminotransferase class I/classII large" evidence="7">
    <location>
        <begin position="27"/>
        <end position="392"/>
    </location>
</feature>
<proteinExistence type="inferred from homology"/>
<evidence type="ECO:0000256" key="6">
    <source>
        <dbReference type="ARBA" id="ARBA00022898"/>
    </source>
</evidence>
<dbReference type="GO" id="GO:0004069">
    <property type="term" value="F:L-aspartate:2-oxoglutarate aminotransferase activity"/>
    <property type="evidence" value="ECO:0007669"/>
    <property type="project" value="TreeGrafter"/>
</dbReference>
<dbReference type="GO" id="GO:0042802">
    <property type="term" value="F:identical protein binding"/>
    <property type="evidence" value="ECO:0007669"/>
    <property type="project" value="TreeGrafter"/>
</dbReference>
<dbReference type="InterPro" id="IPR015424">
    <property type="entry name" value="PyrdxlP-dep_Trfase"/>
</dbReference>
<dbReference type="PRINTS" id="PR00799">
    <property type="entry name" value="TRANSAMINASE"/>
</dbReference>
<evidence type="ECO:0000256" key="5">
    <source>
        <dbReference type="ARBA" id="ARBA00022679"/>
    </source>
</evidence>
<dbReference type="Proteomes" id="UP000037600">
    <property type="component" value="Unassembled WGS sequence"/>
</dbReference>
<comment type="similarity">
    <text evidence="2">Belongs to the class-I pyridoxal-phosphate-dependent aminotransferase family.</text>
</comment>
<comment type="caution">
    <text evidence="8">The sequence shown here is derived from an EMBL/GenBank/DDBJ whole genome shotgun (WGS) entry which is preliminary data.</text>
</comment>
<accession>A0A0J8H053</accession>
<dbReference type="InterPro" id="IPR015421">
    <property type="entry name" value="PyrdxlP-dep_Trfase_major"/>
</dbReference>
<dbReference type="EMBL" id="LAZL01000004">
    <property type="protein sequence ID" value="KMT66383.1"/>
    <property type="molecule type" value="Genomic_DNA"/>
</dbReference>
<gene>
    <name evidence="8" type="ORF">XM47_03915</name>
</gene>
<dbReference type="PANTHER" id="PTHR11879:SF22">
    <property type="entry name" value="ASPARTATE AMINOTRANSFERASE, MITOCHONDRIAL"/>
    <property type="match status" value="1"/>
</dbReference>
<dbReference type="Gene3D" id="3.40.640.10">
    <property type="entry name" value="Type I PLP-dependent aspartate aminotransferase-like (Major domain)"/>
    <property type="match status" value="1"/>
</dbReference>
<dbReference type="InterPro" id="IPR015422">
    <property type="entry name" value="PyrdxlP-dep_Trfase_small"/>
</dbReference>
<dbReference type="GO" id="GO:0033585">
    <property type="term" value="P:L-phenylalanine biosynthetic process from chorismate via phenylpyruvate"/>
    <property type="evidence" value="ECO:0007669"/>
    <property type="project" value="TreeGrafter"/>
</dbReference>
<keyword evidence="6" id="KW-0663">Pyridoxal phosphate</keyword>
<dbReference type="Pfam" id="PF00155">
    <property type="entry name" value="Aminotran_1_2"/>
    <property type="match status" value="1"/>
</dbReference>
<dbReference type="AlphaFoldDB" id="A0A0J8H053"/>
<dbReference type="InterPro" id="IPR004839">
    <property type="entry name" value="Aminotransferase_I/II_large"/>
</dbReference>
<evidence type="ECO:0000256" key="3">
    <source>
        <dbReference type="ARBA" id="ARBA00011738"/>
    </source>
</evidence>
<keyword evidence="4 8" id="KW-0032">Aminotransferase</keyword>
<reference evidence="8 9" key="1">
    <citation type="submission" date="2015-04" db="EMBL/GenBank/DDBJ databases">
        <title>Draft Genome Sequence of the Novel Agar-Digesting Marine Bacterium Q1.</title>
        <authorList>
            <person name="Li Y."/>
            <person name="Li D."/>
            <person name="Chen G."/>
            <person name="Du Z."/>
        </authorList>
    </citation>
    <scope>NUCLEOTIDE SEQUENCE [LARGE SCALE GENOMIC DNA]</scope>
    <source>
        <strain evidence="8 9">Q1</strain>
    </source>
</reference>
<dbReference type="GO" id="GO:0005829">
    <property type="term" value="C:cytosol"/>
    <property type="evidence" value="ECO:0007669"/>
    <property type="project" value="TreeGrafter"/>
</dbReference>
<dbReference type="GO" id="GO:0030170">
    <property type="term" value="F:pyridoxal phosphate binding"/>
    <property type="evidence" value="ECO:0007669"/>
    <property type="project" value="InterPro"/>
</dbReference>
<keyword evidence="5 8" id="KW-0808">Transferase</keyword>
<organism evidence="8 9">
    <name type="scientific">Catenovulum maritimum</name>
    <dbReference type="NCBI Taxonomy" id="1513271"/>
    <lineage>
        <taxon>Bacteria</taxon>
        <taxon>Pseudomonadati</taxon>
        <taxon>Pseudomonadota</taxon>
        <taxon>Gammaproteobacteria</taxon>
        <taxon>Alteromonadales</taxon>
        <taxon>Alteromonadaceae</taxon>
        <taxon>Catenovulum</taxon>
    </lineage>
</organism>
<evidence type="ECO:0000259" key="7">
    <source>
        <dbReference type="Pfam" id="PF00155"/>
    </source>
</evidence>